<protein>
    <submittedName>
        <fullName evidence="1">Uncharacterized protein</fullName>
    </submittedName>
</protein>
<evidence type="ECO:0000313" key="2">
    <source>
        <dbReference type="Proteomes" id="UP000051162"/>
    </source>
</evidence>
<dbReference type="STRING" id="1423773.FD30_GL001341"/>
<gene>
    <name evidence="1" type="ORF">FD30_GL001341</name>
</gene>
<name>A0A0R1JZJ8_9LACO</name>
<accession>A0A0R1JZJ8</accession>
<dbReference type="Proteomes" id="UP000051162">
    <property type="component" value="Unassembled WGS sequence"/>
</dbReference>
<sequence length="149" mass="17576">MVNVHDPYQVAYAQTVATIATRIQDLQKTLLELQKTCDLPEKWWSRVHKRQVISGDRTAKNELYVESQWRLNYLIDLTLYLERDQVNALPEELDAFFRKRDLYWWQSALSLMGSLPYLERELVAPAYYELAEQAESTPARHRYPATPNT</sequence>
<dbReference type="PATRIC" id="fig|1423773.3.peg.1375"/>
<organism evidence="1 2">
    <name type="scientific">Levilactobacillus namurensis DSM 19117</name>
    <dbReference type="NCBI Taxonomy" id="1423773"/>
    <lineage>
        <taxon>Bacteria</taxon>
        <taxon>Bacillati</taxon>
        <taxon>Bacillota</taxon>
        <taxon>Bacilli</taxon>
        <taxon>Lactobacillales</taxon>
        <taxon>Lactobacillaceae</taxon>
        <taxon>Levilactobacillus</taxon>
    </lineage>
</organism>
<comment type="caution">
    <text evidence="1">The sequence shown here is derived from an EMBL/GenBank/DDBJ whole genome shotgun (WGS) entry which is preliminary data.</text>
</comment>
<reference evidence="1 2" key="1">
    <citation type="journal article" date="2015" name="Genome Announc.">
        <title>Expanding the biotechnology potential of lactobacilli through comparative genomics of 213 strains and associated genera.</title>
        <authorList>
            <person name="Sun Z."/>
            <person name="Harris H.M."/>
            <person name="McCann A."/>
            <person name="Guo C."/>
            <person name="Argimon S."/>
            <person name="Zhang W."/>
            <person name="Yang X."/>
            <person name="Jeffery I.B."/>
            <person name="Cooney J.C."/>
            <person name="Kagawa T.F."/>
            <person name="Liu W."/>
            <person name="Song Y."/>
            <person name="Salvetti E."/>
            <person name="Wrobel A."/>
            <person name="Rasinkangas P."/>
            <person name="Parkhill J."/>
            <person name="Rea M.C."/>
            <person name="O'Sullivan O."/>
            <person name="Ritari J."/>
            <person name="Douillard F.P."/>
            <person name="Paul Ross R."/>
            <person name="Yang R."/>
            <person name="Briner A.E."/>
            <person name="Felis G.E."/>
            <person name="de Vos W.M."/>
            <person name="Barrangou R."/>
            <person name="Klaenhammer T.R."/>
            <person name="Caufield P.W."/>
            <person name="Cui Y."/>
            <person name="Zhang H."/>
            <person name="O'Toole P.W."/>
        </authorList>
    </citation>
    <scope>NUCLEOTIDE SEQUENCE [LARGE SCALE GENOMIC DNA]</scope>
    <source>
        <strain evidence="1 2">DSM 19117</strain>
    </source>
</reference>
<proteinExistence type="predicted"/>
<dbReference type="AlphaFoldDB" id="A0A0R1JZJ8"/>
<dbReference type="EMBL" id="AZDT01000018">
    <property type="protein sequence ID" value="KRK76496.1"/>
    <property type="molecule type" value="Genomic_DNA"/>
</dbReference>
<evidence type="ECO:0000313" key="1">
    <source>
        <dbReference type="EMBL" id="KRK76496.1"/>
    </source>
</evidence>
<keyword evidence="2" id="KW-1185">Reference proteome</keyword>